<evidence type="ECO:0000313" key="3">
    <source>
        <dbReference type="Proteomes" id="UP000009226"/>
    </source>
</evidence>
<dbReference type="Proteomes" id="UP000009226">
    <property type="component" value="Chromosome"/>
</dbReference>
<gene>
    <name evidence="2" type="ordered locus">Desca_0986</name>
</gene>
<feature type="transmembrane region" description="Helical" evidence="1">
    <location>
        <begin position="117"/>
        <end position="138"/>
    </location>
</feature>
<feature type="transmembrane region" description="Helical" evidence="1">
    <location>
        <begin position="12"/>
        <end position="28"/>
    </location>
</feature>
<dbReference type="KEGG" id="dca:Desca_0986"/>
<keyword evidence="1" id="KW-0812">Transmembrane</keyword>
<evidence type="ECO:0000313" key="2">
    <source>
        <dbReference type="EMBL" id="AEF93860.1"/>
    </source>
</evidence>
<feature type="transmembrane region" description="Helical" evidence="1">
    <location>
        <begin position="34"/>
        <end position="50"/>
    </location>
</feature>
<feature type="transmembrane region" description="Helical" evidence="1">
    <location>
        <begin position="182"/>
        <end position="201"/>
    </location>
</feature>
<protein>
    <recommendedName>
        <fullName evidence="4">YwiC-like protein</fullName>
    </recommendedName>
</protein>
<name>F6B2N1_DESCC</name>
<feature type="transmembrane region" description="Helical" evidence="1">
    <location>
        <begin position="144"/>
        <end position="161"/>
    </location>
</feature>
<accession>F6B2N1</accession>
<feature type="transmembrane region" description="Helical" evidence="1">
    <location>
        <begin position="62"/>
        <end position="81"/>
    </location>
</feature>
<dbReference type="STRING" id="868595.Desca_0986"/>
<evidence type="ECO:0000256" key="1">
    <source>
        <dbReference type="SAM" id="Phobius"/>
    </source>
</evidence>
<evidence type="ECO:0008006" key="4">
    <source>
        <dbReference type="Google" id="ProtNLM"/>
    </source>
</evidence>
<proteinExistence type="predicted"/>
<dbReference type="AlphaFoldDB" id="F6B2N1"/>
<dbReference type="RefSeq" id="WP_003543922.1">
    <property type="nucleotide sequence ID" value="NC_015565.1"/>
</dbReference>
<feature type="transmembrane region" description="Helical" evidence="1">
    <location>
        <begin position="87"/>
        <end position="105"/>
    </location>
</feature>
<sequence length="244" mass="27926">MKLLMPREHGAWAMLAVPFIIGGAVYGFNWWHIPLFLGWFSLYLCSYPLMMTVRQPKNNVHYLKWLVIYALAAGAWLTGPLLRYPGILWLVPLILPLLLINVYYARRRQERALFNDFCAVAELSLGGVASSYIGAGGVWTEKSWLVYLICILFFMGSVFFVKTMIREKNNRQFRYLSWSYHVLLTVLPLLLTGGLPLTLAFLPSMGRAICYGGRDLTPLRIGQIEIVNSLWFTIWIVAWLISIG</sequence>
<feature type="transmembrane region" description="Helical" evidence="1">
    <location>
        <begin position="221"/>
        <end position="241"/>
    </location>
</feature>
<dbReference type="Pfam" id="PF14256">
    <property type="entry name" value="YwiC"/>
    <property type="match status" value="1"/>
</dbReference>
<dbReference type="HOGENOM" id="CLU_064238_2_0_9"/>
<dbReference type="eggNOG" id="ENOG502ZBRV">
    <property type="taxonomic scope" value="Bacteria"/>
</dbReference>
<reference evidence="2" key="1">
    <citation type="submission" date="2011-05" db="EMBL/GenBank/DDBJ databases">
        <title>Complete sequence of Desulfotomaculum carboxydivorans CO-1-SRB.</title>
        <authorList>
            <consortium name="US DOE Joint Genome Institute"/>
            <person name="Lucas S."/>
            <person name="Han J."/>
            <person name="Lapidus A."/>
            <person name="Cheng J.-F."/>
            <person name="Goodwin L."/>
            <person name="Pitluck S."/>
            <person name="Peters L."/>
            <person name="Mikhailova N."/>
            <person name="Lu M."/>
            <person name="Han C."/>
            <person name="Tapia R."/>
            <person name="Land M."/>
            <person name="Hauser L."/>
            <person name="Kyrpides N."/>
            <person name="Ivanova N."/>
            <person name="Pagani I."/>
            <person name="Stams A."/>
            <person name="Plugge C."/>
            <person name="Muyzer G."/>
            <person name="Kuever J."/>
            <person name="Parshina S."/>
            <person name="Ivanova A."/>
            <person name="Nazina T."/>
            <person name="Woyke T."/>
        </authorList>
    </citation>
    <scope>NUCLEOTIDE SEQUENCE [LARGE SCALE GENOMIC DNA]</scope>
    <source>
        <strain evidence="2">CO-1-SRB</strain>
    </source>
</reference>
<dbReference type="InterPro" id="IPR025576">
    <property type="entry name" value="YwiC"/>
</dbReference>
<dbReference type="EMBL" id="CP002736">
    <property type="protein sequence ID" value="AEF93860.1"/>
    <property type="molecule type" value="Genomic_DNA"/>
</dbReference>
<organism evidence="2 3">
    <name type="scientific">Desulfotomaculum nigrificans (strain DSM 14880 / VKM B-2319 / CO-1-SRB)</name>
    <name type="common">Desulfotomaculum carboxydivorans</name>
    <dbReference type="NCBI Taxonomy" id="868595"/>
    <lineage>
        <taxon>Bacteria</taxon>
        <taxon>Bacillati</taxon>
        <taxon>Bacillota</taxon>
        <taxon>Clostridia</taxon>
        <taxon>Eubacteriales</taxon>
        <taxon>Desulfotomaculaceae</taxon>
        <taxon>Desulfotomaculum</taxon>
    </lineage>
</organism>
<keyword evidence="3" id="KW-1185">Reference proteome</keyword>
<keyword evidence="1" id="KW-0472">Membrane</keyword>
<keyword evidence="1" id="KW-1133">Transmembrane helix</keyword>